<dbReference type="RefSeq" id="WP_277865694.1">
    <property type="nucleotide sequence ID" value="NZ_JAKKUT010000001.1"/>
</dbReference>
<proteinExistence type="predicted"/>
<dbReference type="GO" id="GO:0016301">
    <property type="term" value="F:kinase activity"/>
    <property type="evidence" value="ECO:0007669"/>
    <property type="project" value="UniProtKB-KW"/>
</dbReference>
<keyword evidence="7 13" id="KW-0418">Kinase</keyword>
<keyword evidence="8 11" id="KW-1133">Transmembrane helix</keyword>
<dbReference type="Proteomes" id="UP001154265">
    <property type="component" value="Unassembled WGS sequence"/>
</dbReference>
<evidence type="ECO:0000256" key="10">
    <source>
        <dbReference type="ARBA" id="ARBA00023136"/>
    </source>
</evidence>
<evidence type="ECO:0000256" key="9">
    <source>
        <dbReference type="ARBA" id="ARBA00023012"/>
    </source>
</evidence>
<dbReference type="InterPro" id="IPR004358">
    <property type="entry name" value="Sig_transdc_His_kin-like_C"/>
</dbReference>
<evidence type="ECO:0000256" key="4">
    <source>
        <dbReference type="ARBA" id="ARBA00022553"/>
    </source>
</evidence>
<dbReference type="Pfam" id="PF02518">
    <property type="entry name" value="HATPase_c"/>
    <property type="match status" value="1"/>
</dbReference>
<evidence type="ECO:0000256" key="1">
    <source>
        <dbReference type="ARBA" id="ARBA00000085"/>
    </source>
</evidence>
<dbReference type="Gene3D" id="1.10.287.130">
    <property type="match status" value="1"/>
</dbReference>
<evidence type="ECO:0000313" key="13">
    <source>
        <dbReference type="EMBL" id="MDG2989780.1"/>
    </source>
</evidence>
<reference evidence="13" key="2">
    <citation type="submission" date="2022-01" db="EMBL/GenBank/DDBJ databases">
        <authorList>
            <person name="Zivanovic Y."/>
            <person name="Moreira D."/>
            <person name="Lopez-Garcia P."/>
        </authorList>
    </citation>
    <scope>NUCLEOTIDE SEQUENCE</scope>
    <source>
        <strain evidence="13">G9</strain>
    </source>
</reference>
<dbReference type="EMBL" id="JAKKUT010000001">
    <property type="protein sequence ID" value="MDG2989780.1"/>
    <property type="molecule type" value="Genomic_DNA"/>
</dbReference>
<evidence type="ECO:0000256" key="11">
    <source>
        <dbReference type="SAM" id="Phobius"/>
    </source>
</evidence>
<reference evidence="13" key="1">
    <citation type="journal article" date="2022" name="Genome Biol. Evol.">
        <title>A New Gene Family Diagnostic for Intracellular Biomineralization of Amorphous Ca Carbonates by Cyanobacteria.</title>
        <authorList>
            <person name="Benzerara K."/>
            <person name="Duprat E."/>
            <person name="Bitard-Feildel T."/>
            <person name="Caumes G."/>
            <person name="Cassier-Chauvat C."/>
            <person name="Chauvat F."/>
            <person name="Dezi M."/>
            <person name="Diop S.I."/>
            <person name="Gaschignard G."/>
            <person name="Gorgen S."/>
            <person name="Gugger M."/>
            <person name="Lopez-Garcia P."/>
            <person name="Millet M."/>
            <person name="Skouri-Panet F."/>
            <person name="Moreira D."/>
            <person name="Callebaut I."/>
        </authorList>
    </citation>
    <scope>NUCLEOTIDE SEQUENCE</scope>
    <source>
        <strain evidence="13">G9</strain>
    </source>
</reference>
<dbReference type="Gene3D" id="3.30.565.10">
    <property type="entry name" value="Histidine kinase-like ATPase, C-terminal domain"/>
    <property type="match status" value="1"/>
</dbReference>
<comment type="subcellular location">
    <subcellularLocation>
        <location evidence="2">Membrane</location>
    </subcellularLocation>
</comment>
<evidence type="ECO:0000313" key="14">
    <source>
        <dbReference type="Proteomes" id="UP001154265"/>
    </source>
</evidence>
<dbReference type="SMART" id="SM00388">
    <property type="entry name" value="HisKA"/>
    <property type="match status" value="1"/>
</dbReference>
<gene>
    <name evidence="13" type="ORF">L3556_02340</name>
</gene>
<evidence type="ECO:0000256" key="7">
    <source>
        <dbReference type="ARBA" id="ARBA00022777"/>
    </source>
</evidence>
<dbReference type="SUPFAM" id="SSF55874">
    <property type="entry name" value="ATPase domain of HSP90 chaperone/DNA topoisomerase II/histidine kinase"/>
    <property type="match status" value="1"/>
</dbReference>
<dbReference type="InterPro" id="IPR003594">
    <property type="entry name" value="HATPase_dom"/>
</dbReference>
<evidence type="ECO:0000256" key="5">
    <source>
        <dbReference type="ARBA" id="ARBA00022679"/>
    </source>
</evidence>
<feature type="domain" description="Histidine kinase" evidence="12">
    <location>
        <begin position="214"/>
        <end position="432"/>
    </location>
</feature>
<keyword evidence="14" id="KW-1185">Reference proteome</keyword>
<dbReference type="PRINTS" id="PR00344">
    <property type="entry name" value="BCTRLSENSOR"/>
</dbReference>
<dbReference type="InterPro" id="IPR036097">
    <property type="entry name" value="HisK_dim/P_sf"/>
</dbReference>
<dbReference type="CDD" id="cd00075">
    <property type="entry name" value="HATPase"/>
    <property type="match status" value="1"/>
</dbReference>
<evidence type="ECO:0000259" key="12">
    <source>
        <dbReference type="PROSITE" id="PS50109"/>
    </source>
</evidence>
<dbReference type="InterPro" id="IPR036890">
    <property type="entry name" value="HATPase_C_sf"/>
</dbReference>
<keyword evidence="4" id="KW-0597">Phosphoprotein</keyword>
<feature type="transmembrane region" description="Helical" evidence="11">
    <location>
        <begin position="12"/>
        <end position="32"/>
    </location>
</feature>
<sequence>MFRSTQRRLALWYTAITALLLLVFASGFFFYVRITLVDRVDDTLSHVIEVVTRSLVVEPQRPEQINWQISLGSNPIANAALEEDHIDLEGFSPTQDLRWSTFSEPLNIPLNLTKVAQTVRIPGDRSLAQDDRDDDRWLRQMTTILMLEDRVIGYLRVSHPWFEVTRPSQDLLLELGIGLLVMVTLVGISGWFLSRLAMEPIRESYAYLKQFSADVSHELRNPIALIQTNVQVALAQGDPVQQQQQLQVIERLTRRLGRLVDDLLFLVRQDSGVIPQTWEWCPLDALLMAVLEEQGAIAAAKGIKLSLDIGDAPTDSPDTAFLIQGNGDHLSRMLSNLISNALQYTPSGGQVSLSLKATGQSYEFCCKDSGPGIPTEALPHLFDRFYRWNQTSSEGTGLGLAIAQSIAHEHRGQISVDSQMEQGTTFLVTLPY</sequence>
<evidence type="ECO:0000256" key="8">
    <source>
        <dbReference type="ARBA" id="ARBA00022989"/>
    </source>
</evidence>
<dbReference type="SMART" id="SM00387">
    <property type="entry name" value="HATPase_c"/>
    <property type="match status" value="1"/>
</dbReference>
<evidence type="ECO:0000256" key="6">
    <source>
        <dbReference type="ARBA" id="ARBA00022692"/>
    </source>
</evidence>
<accession>A0ABT6EY06</accession>
<dbReference type="Pfam" id="PF00512">
    <property type="entry name" value="HisKA"/>
    <property type="match status" value="1"/>
</dbReference>
<keyword evidence="5" id="KW-0808">Transferase</keyword>
<comment type="caution">
    <text evidence="13">The sequence shown here is derived from an EMBL/GenBank/DDBJ whole genome shotgun (WGS) entry which is preliminary data.</text>
</comment>
<name>A0ABT6EY06_9SYNE</name>
<dbReference type="PANTHER" id="PTHR45436:SF5">
    <property type="entry name" value="SENSOR HISTIDINE KINASE TRCS"/>
    <property type="match status" value="1"/>
</dbReference>
<feature type="transmembrane region" description="Helical" evidence="11">
    <location>
        <begin position="171"/>
        <end position="193"/>
    </location>
</feature>
<evidence type="ECO:0000256" key="2">
    <source>
        <dbReference type="ARBA" id="ARBA00004370"/>
    </source>
</evidence>
<comment type="catalytic activity">
    <reaction evidence="1">
        <text>ATP + protein L-histidine = ADP + protein N-phospho-L-histidine.</text>
        <dbReference type="EC" id="2.7.13.3"/>
    </reaction>
</comment>
<dbReference type="EC" id="2.7.13.3" evidence="3"/>
<dbReference type="CDD" id="cd00082">
    <property type="entry name" value="HisKA"/>
    <property type="match status" value="1"/>
</dbReference>
<dbReference type="InterPro" id="IPR005467">
    <property type="entry name" value="His_kinase_dom"/>
</dbReference>
<evidence type="ECO:0000256" key="3">
    <source>
        <dbReference type="ARBA" id="ARBA00012438"/>
    </source>
</evidence>
<dbReference type="InterPro" id="IPR050428">
    <property type="entry name" value="TCS_sensor_his_kinase"/>
</dbReference>
<keyword evidence="6 11" id="KW-0812">Transmembrane</keyword>
<dbReference type="PANTHER" id="PTHR45436">
    <property type="entry name" value="SENSOR HISTIDINE KINASE YKOH"/>
    <property type="match status" value="1"/>
</dbReference>
<dbReference type="InterPro" id="IPR003661">
    <property type="entry name" value="HisK_dim/P_dom"/>
</dbReference>
<keyword evidence="10 11" id="KW-0472">Membrane</keyword>
<keyword evidence="9" id="KW-0902">Two-component regulatory system</keyword>
<organism evidence="13 14">
    <name type="scientific">Candidatus Synechococcus calcipolaris G9</name>
    <dbReference type="NCBI Taxonomy" id="1497997"/>
    <lineage>
        <taxon>Bacteria</taxon>
        <taxon>Bacillati</taxon>
        <taxon>Cyanobacteriota</taxon>
        <taxon>Cyanophyceae</taxon>
        <taxon>Synechococcales</taxon>
        <taxon>Synechococcaceae</taxon>
        <taxon>Synechococcus</taxon>
    </lineage>
</organism>
<dbReference type="PROSITE" id="PS50109">
    <property type="entry name" value="HIS_KIN"/>
    <property type="match status" value="1"/>
</dbReference>
<dbReference type="SUPFAM" id="SSF47384">
    <property type="entry name" value="Homodimeric domain of signal transducing histidine kinase"/>
    <property type="match status" value="1"/>
</dbReference>
<protein>
    <recommendedName>
        <fullName evidence="3">histidine kinase</fullName>
        <ecNumber evidence="3">2.7.13.3</ecNumber>
    </recommendedName>
</protein>